<proteinExistence type="predicted"/>
<dbReference type="EMBL" id="CAMXCT020002327">
    <property type="protein sequence ID" value="CAL1150742.1"/>
    <property type="molecule type" value="Genomic_DNA"/>
</dbReference>
<accession>A0A9P1CRT2</accession>
<sequence length="263" mass="28631">MIFTRVVAFDLVSVGHLATVNGLKHLTAVNYGEGKMVLKSISVGQGAFVGANAVLEPGCSVAAAAHVEALSMVPAGSKVSSRVSGVPAQVVNCDAGVANPRSIPLDADVRQFCRNAALMASTYWLMVVPQALMPFIIIMIFQLEAKLEYPEDSEKELERFDSLPEGVLRFLPQLPLWSFAFTVLILALQLLLTVLICRLLPRVKPPCSYLLTSIRGQMVSLKMRWANQASNLLRDASIVPVFMRMCGARFGARSCHSRRSRAA</sequence>
<evidence type="ECO:0000313" key="4">
    <source>
        <dbReference type="EMBL" id="CAL4784679.1"/>
    </source>
</evidence>
<reference evidence="3" key="2">
    <citation type="submission" date="2024-04" db="EMBL/GenBank/DDBJ databases">
        <authorList>
            <person name="Chen Y."/>
            <person name="Shah S."/>
            <person name="Dougan E. K."/>
            <person name="Thang M."/>
            <person name="Chan C."/>
        </authorList>
    </citation>
    <scope>NUCLEOTIDE SEQUENCE [LARGE SCALE GENOMIC DNA]</scope>
</reference>
<reference evidence="2" key="1">
    <citation type="submission" date="2022-10" db="EMBL/GenBank/DDBJ databases">
        <authorList>
            <person name="Chen Y."/>
            <person name="Dougan E. K."/>
            <person name="Chan C."/>
            <person name="Rhodes N."/>
            <person name="Thang M."/>
        </authorList>
    </citation>
    <scope>NUCLEOTIDE SEQUENCE</scope>
</reference>
<evidence type="ECO:0000256" key="1">
    <source>
        <dbReference type="SAM" id="Phobius"/>
    </source>
</evidence>
<gene>
    <name evidence="2" type="ORF">C1SCF055_LOCUS23754</name>
</gene>
<comment type="caution">
    <text evidence="2">The sequence shown here is derived from an EMBL/GenBank/DDBJ whole genome shotgun (WGS) entry which is preliminary data.</text>
</comment>
<keyword evidence="1" id="KW-0812">Transmembrane</keyword>
<dbReference type="OrthoDB" id="3633556at2759"/>
<feature type="transmembrane region" description="Helical" evidence="1">
    <location>
        <begin position="123"/>
        <end position="143"/>
    </location>
</feature>
<dbReference type="AlphaFoldDB" id="A0A9P1CRT2"/>
<dbReference type="EMBL" id="CAMXCT030002327">
    <property type="protein sequence ID" value="CAL4784679.1"/>
    <property type="molecule type" value="Genomic_DNA"/>
</dbReference>
<dbReference type="EMBL" id="CAMXCT010002327">
    <property type="protein sequence ID" value="CAI3997367.1"/>
    <property type="molecule type" value="Genomic_DNA"/>
</dbReference>
<evidence type="ECO:0000313" key="3">
    <source>
        <dbReference type="EMBL" id="CAL1150742.1"/>
    </source>
</evidence>
<organism evidence="2">
    <name type="scientific">Cladocopium goreaui</name>
    <dbReference type="NCBI Taxonomy" id="2562237"/>
    <lineage>
        <taxon>Eukaryota</taxon>
        <taxon>Sar</taxon>
        <taxon>Alveolata</taxon>
        <taxon>Dinophyceae</taxon>
        <taxon>Suessiales</taxon>
        <taxon>Symbiodiniaceae</taxon>
        <taxon>Cladocopium</taxon>
    </lineage>
</organism>
<keyword evidence="5" id="KW-1185">Reference proteome</keyword>
<dbReference type="InterPro" id="IPR011004">
    <property type="entry name" value="Trimer_LpxA-like_sf"/>
</dbReference>
<keyword evidence="1" id="KW-0472">Membrane</keyword>
<feature type="transmembrane region" description="Helical" evidence="1">
    <location>
        <begin position="176"/>
        <end position="200"/>
    </location>
</feature>
<evidence type="ECO:0000313" key="5">
    <source>
        <dbReference type="Proteomes" id="UP001152797"/>
    </source>
</evidence>
<evidence type="ECO:0000313" key="2">
    <source>
        <dbReference type="EMBL" id="CAI3997367.1"/>
    </source>
</evidence>
<keyword evidence="1" id="KW-1133">Transmembrane helix</keyword>
<dbReference type="SUPFAM" id="SSF51161">
    <property type="entry name" value="Trimeric LpxA-like enzymes"/>
    <property type="match status" value="1"/>
</dbReference>
<dbReference type="Proteomes" id="UP001152797">
    <property type="component" value="Unassembled WGS sequence"/>
</dbReference>
<dbReference type="Gene3D" id="2.160.10.10">
    <property type="entry name" value="Hexapeptide repeat proteins"/>
    <property type="match status" value="1"/>
</dbReference>
<name>A0A9P1CRT2_9DINO</name>
<protein>
    <submittedName>
        <fullName evidence="4">Linear gramicidin synthase subunit C</fullName>
    </submittedName>
</protein>